<dbReference type="GO" id="GO:0005737">
    <property type="term" value="C:cytoplasm"/>
    <property type="evidence" value="ECO:0007669"/>
    <property type="project" value="TreeGrafter"/>
</dbReference>
<comment type="similarity">
    <text evidence="1">Belongs to the cystatin family.</text>
</comment>
<dbReference type="PANTHER" id="PTHR46186">
    <property type="entry name" value="CYSTATIN"/>
    <property type="match status" value="1"/>
</dbReference>
<name>A0A674BD52_SALTR</name>
<keyword evidence="7" id="KW-1185">Reference proteome</keyword>
<dbReference type="CDD" id="cd00042">
    <property type="entry name" value="CY"/>
    <property type="match status" value="1"/>
</dbReference>
<sequence length="132" mass="14878">MTMEWKIVVPLLAVAFTVASADFIGGPVDTNMNDQGTRDALQFAVVEHNKNSNDIFVRQVAKVVNAQKQLVSGMKYIFTVQMARTPCRKGGVEKVCPVHKDKQMAAPYKCTFEVWSRPWLSDIQMVKNQCKQ</sequence>
<dbReference type="GeneTree" id="ENSGT00940000154755"/>
<dbReference type="GO" id="GO:0031982">
    <property type="term" value="C:vesicle"/>
    <property type="evidence" value="ECO:0007669"/>
    <property type="project" value="TreeGrafter"/>
</dbReference>
<proteinExistence type="inferred from homology"/>
<feature type="signal peptide" evidence="4">
    <location>
        <begin position="1"/>
        <end position="21"/>
    </location>
</feature>
<dbReference type="InterPro" id="IPR018073">
    <property type="entry name" value="Prot_inh_cystat_CS"/>
</dbReference>
<evidence type="ECO:0000256" key="4">
    <source>
        <dbReference type="SAM" id="SignalP"/>
    </source>
</evidence>
<comment type="function">
    <text evidence="3">Cysteine proteinase inhibitor.</text>
</comment>
<reference evidence="6" key="1">
    <citation type="submission" date="2025-08" db="UniProtKB">
        <authorList>
            <consortium name="Ensembl"/>
        </authorList>
    </citation>
    <scope>IDENTIFICATION</scope>
</reference>
<dbReference type="GO" id="GO:0004869">
    <property type="term" value="F:cysteine-type endopeptidase inhibitor activity"/>
    <property type="evidence" value="ECO:0007669"/>
    <property type="project" value="InterPro"/>
</dbReference>
<evidence type="ECO:0000259" key="5">
    <source>
        <dbReference type="SMART" id="SM00043"/>
    </source>
</evidence>
<dbReference type="Pfam" id="PF00031">
    <property type="entry name" value="Cystatin"/>
    <property type="match status" value="1"/>
</dbReference>
<dbReference type="RefSeq" id="XP_029554982.1">
    <property type="nucleotide sequence ID" value="XM_029699122.1"/>
</dbReference>
<feature type="chain" id="PRO_5025595595" evidence="4">
    <location>
        <begin position="22"/>
        <end position="132"/>
    </location>
</feature>
<dbReference type="AlphaFoldDB" id="A0A674BD52"/>
<keyword evidence="4" id="KW-0732">Signal</keyword>
<dbReference type="Proteomes" id="UP000472277">
    <property type="component" value="Chromosome 18"/>
</dbReference>
<dbReference type="Gene3D" id="3.10.450.10">
    <property type="match status" value="1"/>
</dbReference>
<evidence type="ECO:0000256" key="2">
    <source>
        <dbReference type="ARBA" id="ARBA00023157"/>
    </source>
</evidence>
<gene>
    <name evidence="6" type="primary">LOC115153549</name>
</gene>
<dbReference type="InParanoid" id="A0A674BD52"/>
<dbReference type="GO" id="GO:0005615">
    <property type="term" value="C:extracellular space"/>
    <property type="evidence" value="ECO:0007669"/>
    <property type="project" value="TreeGrafter"/>
</dbReference>
<dbReference type="PROSITE" id="PS00287">
    <property type="entry name" value="CYSTATIN"/>
    <property type="match status" value="1"/>
</dbReference>
<evidence type="ECO:0000313" key="7">
    <source>
        <dbReference type="Proteomes" id="UP000472277"/>
    </source>
</evidence>
<evidence type="ECO:0000256" key="1">
    <source>
        <dbReference type="ARBA" id="ARBA00009403"/>
    </source>
</evidence>
<dbReference type="Ensembl" id="ENSSTUT00000073690.1">
    <property type="protein sequence ID" value="ENSSTUP00000069369.1"/>
    <property type="gene ID" value="ENSSTUG00000030457.1"/>
</dbReference>
<evidence type="ECO:0000313" key="6">
    <source>
        <dbReference type="Ensembl" id="ENSSTUP00000069369.1"/>
    </source>
</evidence>
<dbReference type="FunFam" id="3.10.450.10:FF:000004">
    <property type="entry name" value="Cystatin C"/>
    <property type="match status" value="1"/>
</dbReference>
<protein>
    <submittedName>
        <fullName evidence="6">Cystatin</fullName>
    </submittedName>
</protein>
<dbReference type="OrthoDB" id="1908104at2759"/>
<dbReference type="InterPro" id="IPR000010">
    <property type="entry name" value="Cystatin_dom"/>
</dbReference>
<dbReference type="FunCoup" id="A0A674BD52">
    <property type="interactions" value="532"/>
</dbReference>
<dbReference type="OMA" id="VKSSCQD"/>
<feature type="domain" description="Cystatin" evidence="5">
    <location>
        <begin position="22"/>
        <end position="131"/>
    </location>
</feature>
<dbReference type="GeneID" id="115153549"/>
<reference evidence="6" key="2">
    <citation type="submission" date="2025-09" db="UniProtKB">
        <authorList>
            <consortium name="Ensembl"/>
        </authorList>
    </citation>
    <scope>IDENTIFICATION</scope>
</reference>
<dbReference type="SMART" id="SM00043">
    <property type="entry name" value="CY"/>
    <property type="match status" value="1"/>
</dbReference>
<organism evidence="6 7">
    <name type="scientific">Salmo trutta</name>
    <name type="common">Brown trout</name>
    <dbReference type="NCBI Taxonomy" id="8032"/>
    <lineage>
        <taxon>Eukaryota</taxon>
        <taxon>Metazoa</taxon>
        <taxon>Chordata</taxon>
        <taxon>Craniata</taxon>
        <taxon>Vertebrata</taxon>
        <taxon>Euteleostomi</taxon>
        <taxon>Actinopterygii</taxon>
        <taxon>Neopterygii</taxon>
        <taxon>Teleostei</taxon>
        <taxon>Protacanthopterygii</taxon>
        <taxon>Salmoniformes</taxon>
        <taxon>Salmonidae</taxon>
        <taxon>Salmoninae</taxon>
        <taxon>Salmo</taxon>
    </lineage>
</organism>
<dbReference type="PANTHER" id="PTHR46186:SF12">
    <property type="entry name" value="CYSTATIN C (AMYLOID ANGIOPATHY AND CEREBRAL HEMORRHAGE)-RELATED"/>
    <property type="match status" value="1"/>
</dbReference>
<evidence type="ECO:0000256" key="3">
    <source>
        <dbReference type="ARBA" id="ARBA00057685"/>
    </source>
</evidence>
<keyword evidence="2" id="KW-1015">Disulfide bond</keyword>
<accession>A0A674BD52</accession>
<dbReference type="KEGG" id="stru:115153549"/>
<dbReference type="InterPro" id="IPR046350">
    <property type="entry name" value="Cystatin_sf"/>
</dbReference>
<dbReference type="SUPFAM" id="SSF54403">
    <property type="entry name" value="Cystatin/monellin"/>
    <property type="match status" value="1"/>
</dbReference>